<dbReference type="Gene3D" id="3.90.25.10">
    <property type="entry name" value="UDP-galactose 4-epimerase, domain 1"/>
    <property type="match status" value="1"/>
</dbReference>
<reference evidence="3" key="1">
    <citation type="journal article" date="2019" name="Int. J. Syst. Evol. Microbiol.">
        <title>The Global Catalogue of Microorganisms (GCM) 10K type strain sequencing project: providing services to taxonomists for standard genome sequencing and annotation.</title>
        <authorList>
            <consortium name="The Broad Institute Genomics Platform"/>
            <consortium name="The Broad Institute Genome Sequencing Center for Infectious Disease"/>
            <person name="Wu L."/>
            <person name="Ma J."/>
        </authorList>
    </citation>
    <scope>NUCLEOTIDE SEQUENCE [LARGE SCALE GENOMIC DNA]</scope>
    <source>
        <strain evidence="3">KCTC 42087</strain>
    </source>
</reference>
<keyword evidence="3" id="KW-1185">Reference proteome</keyword>
<dbReference type="EMBL" id="JBHSON010000039">
    <property type="protein sequence ID" value="MFC5749134.1"/>
    <property type="molecule type" value="Genomic_DNA"/>
</dbReference>
<organism evidence="2 3">
    <name type="scientific">Actinomadura rugatobispora</name>
    <dbReference type="NCBI Taxonomy" id="1994"/>
    <lineage>
        <taxon>Bacteria</taxon>
        <taxon>Bacillati</taxon>
        <taxon>Actinomycetota</taxon>
        <taxon>Actinomycetes</taxon>
        <taxon>Streptosporangiales</taxon>
        <taxon>Thermomonosporaceae</taxon>
        <taxon>Actinomadura</taxon>
    </lineage>
</organism>
<dbReference type="RefSeq" id="WP_378284851.1">
    <property type="nucleotide sequence ID" value="NZ_JBHSON010000039.1"/>
</dbReference>
<dbReference type="Gene3D" id="3.40.50.720">
    <property type="entry name" value="NAD(P)-binding Rossmann-like Domain"/>
    <property type="match status" value="1"/>
</dbReference>
<dbReference type="Pfam" id="PF13460">
    <property type="entry name" value="NAD_binding_10"/>
    <property type="match status" value="1"/>
</dbReference>
<dbReference type="InterPro" id="IPR051604">
    <property type="entry name" value="Ergot_Alk_Oxidoreductase"/>
</dbReference>
<sequence>MTFLVTGATGNVGRHVVNALVAGGRPVRALTRSPETARLPGGAAVVRGDHSDPAVLDEALDGVDGVFLVWPFPSTAPVPAVVDTIARHARRVVLLSSLAVRDDVEEQTDPIGALHAALERPIERSALEWTFLRPGGFAVNTLAWAPEIRASGTVSDAFGEAAMPLIHEADIAAVAVRALTEDGHAGEKYTLTGADVMTQADFARIIGETIARPVHWQEIPRETARQRKIAQGLPPDIADVILDGYEAMVKTPASTTTTVEDLTGTRPRPFQEWARDHTGSFT</sequence>
<dbReference type="Proteomes" id="UP001596074">
    <property type="component" value="Unassembled WGS sequence"/>
</dbReference>
<evidence type="ECO:0000313" key="3">
    <source>
        <dbReference type="Proteomes" id="UP001596074"/>
    </source>
</evidence>
<evidence type="ECO:0000259" key="1">
    <source>
        <dbReference type="Pfam" id="PF13460"/>
    </source>
</evidence>
<dbReference type="InterPro" id="IPR016040">
    <property type="entry name" value="NAD(P)-bd_dom"/>
</dbReference>
<dbReference type="PANTHER" id="PTHR43162:SF1">
    <property type="entry name" value="PRESTALK A DIFFERENTIATION PROTEIN A"/>
    <property type="match status" value="1"/>
</dbReference>
<dbReference type="PANTHER" id="PTHR43162">
    <property type="match status" value="1"/>
</dbReference>
<protein>
    <submittedName>
        <fullName evidence="2">NAD(P)H-binding protein</fullName>
    </submittedName>
</protein>
<proteinExistence type="predicted"/>
<feature type="domain" description="NAD(P)-binding" evidence="1">
    <location>
        <begin position="7"/>
        <end position="181"/>
    </location>
</feature>
<gene>
    <name evidence="2" type="ORF">ACFPZN_26250</name>
</gene>
<accession>A0ABW1A0U2</accession>
<dbReference type="InterPro" id="IPR036291">
    <property type="entry name" value="NAD(P)-bd_dom_sf"/>
</dbReference>
<evidence type="ECO:0000313" key="2">
    <source>
        <dbReference type="EMBL" id="MFC5749134.1"/>
    </source>
</evidence>
<dbReference type="SUPFAM" id="SSF51735">
    <property type="entry name" value="NAD(P)-binding Rossmann-fold domains"/>
    <property type="match status" value="1"/>
</dbReference>
<name>A0ABW1A0U2_9ACTN</name>
<comment type="caution">
    <text evidence="2">The sequence shown here is derived from an EMBL/GenBank/DDBJ whole genome shotgun (WGS) entry which is preliminary data.</text>
</comment>